<dbReference type="EMBL" id="CP010868">
    <property type="protein sequence ID" value="AJM93087.1"/>
    <property type="molecule type" value="Genomic_DNA"/>
</dbReference>
<dbReference type="STRING" id="1582439.NPIRD3C_1877"/>
<evidence type="ECO:0000313" key="1">
    <source>
        <dbReference type="EMBL" id="AJM93087.1"/>
    </source>
</evidence>
<dbReference type="HOGENOM" id="CLU_475404_0_0_2"/>
<dbReference type="OrthoDB" id="2648at2157"/>
<name>A0A0C5CD21_9ARCH</name>
<proteinExistence type="predicted"/>
<dbReference type="KEGG" id="nid:NPIRD3C_1877"/>
<reference evidence="2" key="1">
    <citation type="submission" date="2015-02" db="EMBL/GenBank/DDBJ databases">
        <title>Characterization of two novel Thaumarchaeota isolated from the Northern Adriatic Sea.</title>
        <authorList>
            <person name="Bayer B."/>
            <person name="Vojvoda J."/>
            <person name="Offre P."/>
            <person name="Srivastava A."/>
            <person name="Elisabeth N."/>
            <person name="Garcia J.A.L."/>
            <person name="Schleper C."/>
            <person name="Herndl G.J."/>
        </authorList>
    </citation>
    <scope>NUCLEOTIDE SEQUENCE [LARGE SCALE GENOMIC DNA]</scope>
    <source>
        <strain evidence="2">D3C</strain>
    </source>
</reference>
<sequence length="573" mass="65246">MKTRLFTILAIGVLGFSGTAFALEPSYTNYYSNPEFSIYSLVVGDYVHDIPYSISDGTIEKIKINCNSSELVLTVQTTGDSGILTIGLSRYLIDSKFTTGNDDVFFVLENSEEAHFTELTDAGLRILTIPFSKNASTITIIGANYPESTQQNTCNGSDNRPFSYPLLSPLKQFKSGIPINEIQCKESLILVTKYDGFPACVKSDTVSSLSQRQWGMPHEFLVKLVENSDAIITGMVVGEDNRLNGERHVWLGSYEWLKQGKYDDQQLFLEQTATHSGNGFNIPFERGEEVLLFLKNVDVKRGAYDLVDSDMAPAQKHSVKLRDAVATFFDHEFFYQNVNNYDANEDYCSEKFLDDDSYYYCTTKSESHVLVEKLTEKIKEKILEKISPEYFEKHFDLTIVSDEPDVVVEPKPNSGPYTTPAKASGQNIEFVFTIDGLDFNYFMRTTFDKEQNQMYLHYHPPREIKSIVSTEDEIDKLIYSCLEKEMSKFPYKPFHVAYHAEDGLSPVVEGHGPPTVYDRWGDAPVQDREKIFRVWLATGKVDCTDVHQEFIPENKKRPEKILLFDSTQLEKLD</sequence>
<organism evidence="1 2">
    <name type="scientific">Nitrosopumilus piranensis</name>
    <dbReference type="NCBI Taxonomy" id="1582439"/>
    <lineage>
        <taxon>Archaea</taxon>
        <taxon>Nitrososphaerota</taxon>
        <taxon>Nitrososphaeria</taxon>
        <taxon>Nitrosopumilales</taxon>
        <taxon>Nitrosopumilaceae</taxon>
        <taxon>Nitrosopumilus</taxon>
    </lineage>
</organism>
<reference evidence="1 2" key="3">
    <citation type="journal article" date="2019" name="Int. J. Syst. Evol. Microbiol.">
        <title>Nitrosopumilus adriaticus sp. nov. and Nitrosopumilus piranensis sp. nov., two ammonia-oxidizing archaea from the Adriatic Sea and members of the class Nitrososphaeria.</title>
        <authorList>
            <person name="Bayer B."/>
            <person name="Vojvoda J."/>
            <person name="Reinthaler T."/>
            <person name="Reyes C."/>
            <person name="Pinto M."/>
            <person name="Herndl G.J."/>
        </authorList>
    </citation>
    <scope>NUCLEOTIDE SEQUENCE [LARGE SCALE GENOMIC DNA]</scope>
    <source>
        <strain evidence="1 2">D3C</strain>
    </source>
</reference>
<reference evidence="1 2" key="2">
    <citation type="journal article" date="2016" name="ISME J.">
        <title>Physiological and genomic characterization of two novel marine thaumarchaeal strains indicates niche differentiation.</title>
        <authorList>
            <person name="Bayer B."/>
            <person name="Vojvoda J."/>
            <person name="Offre P."/>
            <person name="Alves R.J."/>
            <person name="Elisabeth N.H."/>
            <person name="Garcia J.A."/>
            <person name="Volland J.M."/>
            <person name="Srivastava A."/>
            <person name="Schleper C."/>
            <person name="Herndl G.J."/>
        </authorList>
    </citation>
    <scope>NUCLEOTIDE SEQUENCE [LARGE SCALE GENOMIC DNA]</scope>
    <source>
        <strain evidence="1 2">D3C</strain>
    </source>
</reference>
<evidence type="ECO:0000313" key="2">
    <source>
        <dbReference type="Proteomes" id="UP000032027"/>
    </source>
</evidence>
<protein>
    <submittedName>
        <fullName evidence="1">Uncharacterized protein</fullName>
    </submittedName>
</protein>
<dbReference type="AlphaFoldDB" id="A0A0C5CD21"/>
<dbReference type="Proteomes" id="UP000032027">
    <property type="component" value="Chromosome"/>
</dbReference>
<dbReference type="RefSeq" id="WP_148703807.1">
    <property type="nucleotide sequence ID" value="NZ_CP010868.1"/>
</dbReference>
<accession>A0A0C5CD21</accession>
<dbReference type="PATRIC" id="fig|1582439.9.peg.1937"/>
<dbReference type="GeneID" id="41600960"/>
<gene>
    <name evidence="1" type="ORF">NPIRD3C_1877</name>
</gene>
<keyword evidence="2" id="KW-1185">Reference proteome</keyword>